<evidence type="ECO:0000256" key="1">
    <source>
        <dbReference type="SAM" id="MobiDB-lite"/>
    </source>
</evidence>
<evidence type="ECO:0000313" key="2">
    <source>
        <dbReference type="EMBL" id="KKN52768.1"/>
    </source>
</evidence>
<proteinExistence type="predicted"/>
<accession>A0A0F9UGQ3</accession>
<dbReference type="EMBL" id="LAZR01001005">
    <property type="protein sequence ID" value="KKN52768.1"/>
    <property type="molecule type" value="Genomic_DNA"/>
</dbReference>
<comment type="caution">
    <text evidence="2">The sequence shown here is derived from an EMBL/GenBank/DDBJ whole genome shotgun (WGS) entry which is preliminary data.</text>
</comment>
<gene>
    <name evidence="2" type="ORF">LCGC14_0609330</name>
</gene>
<organism evidence="2">
    <name type="scientific">marine sediment metagenome</name>
    <dbReference type="NCBI Taxonomy" id="412755"/>
    <lineage>
        <taxon>unclassified sequences</taxon>
        <taxon>metagenomes</taxon>
        <taxon>ecological metagenomes</taxon>
    </lineage>
</organism>
<sequence>MASYKKLQLSHLYPHSAIVSAVEASLELDDQMNLKQFSDDMLNTLQQLQPAHVVQAESGLLELKKYHFFAGWHLFHELRRRGMTTIYAVVHQAPLADIEERAVMAELGMSSLVGINECYQASAFQLLRKHELLWPKIFSGDRPRTPATALESLCGISRSAAQRIAAPITPPSKPSLLEEMLSKQSKGNS</sequence>
<protein>
    <submittedName>
        <fullName evidence="2">Uncharacterized protein</fullName>
    </submittedName>
</protein>
<dbReference type="AlphaFoldDB" id="A0A0F9UGQ3"/>
<name>A0A0F9UGQ3_9ZZZZ</name>
<feature type="region of interest" description="Disordered" evidence="1">
    <location>
        <begin position="168"/>
        <end position="189"/>
    </location>
</feature>
<reference evidence="2" key="1">
    <citation type="journal article" date="2015" name="Nature">
        <title>Complex archaea that bridge the gap between prokaryotes and eukaryotes.</title>
        <authorList>
            <person name="Spang A."/>
            <person name="Saw J.H."/>
            <person name="Jorgensen S.L."/>
            <person name="Zaremba-Niedzwiedzka K."/>
            <person name="Martijn J."/>
            <person name="Lind A.E."/>
            <person name="van Eijk R."/>
            <person name="Schleper C."/>
            <person name="Guy L."/>
            <person name="Ettema T.J."/>
        </authorList>
    </citation>
    <scope>NUCLEOTIDE SEQUENCE</scope>
</reference>